<keyword evidence="2" id="KW-1185">Reference proteome</keyword>
<dbReference type="KEGG" id="kak:Kalk_10695"/>
<proteinExistence type="predicted"/>
<organism evidence="1 2">
    <name type="scientific">Ketobacter alkanivorans</name>
    <dbReference type="NCBI Taxonomy" id="1917421"/>
    <lineage>
        <taxon>Bacteria</taxon>
        <taxon>Pseudomonadati</taxon>
        <taxon>Pseudomonadota</taxon>
        <taxon>Gammaproteobacteria</taxon>
        <taxon>Pseudomonadales</taxon>
        <taxon>Ketobacteraceae</taxon>
        <taxon>Ketobacter</taxon>
    </lineage>
</organism>
<name>A0A2K9LKR8_9GAMM</name>
<evidence type="ECO:0008006" key="3">
    <source>
        <dbReference type="Google" id="ProtNLM"/>
    </source>
</evidence>
<dbReference type="AlphaFoldDB" id="A0A2K9LKR8"/>
<evidence type="ECO:0000313" key="1">
    <source>
        <dbReference type="EMBL" id="AUM12860.1"/>
    </source>
</evidence>
<gene>
    <name evidence="1" type="ORF">Kalk_10695</name>
</gene>
<dbReference type="Proteomes" id="UP000235116">
    <property type="component" value="Chromosome"/>
</dbReference>
<evidence type="ECO:0000313" key="2">
    <source>
        <dbReference type="Proteomes" id="UP000235116"/>
    </source>
</evidence>
<reference evidence="2" key="1">
    <citation type="submission" date="2017-08" db="EMBL/GenBank/DDBJ databases">
        <title>Direct submision.</title>
        <authorList>
            <person name="Kim S.-J."/>
            <person name="Rhee S.-K."/>
        </authorList>
    </citation>
    <scope>NUCLEOTIDE SEQUENCE [LARGE SCALE GENOMIC DNA]</scope>
    <source>
        <strain evidence="2">GI5</strain>
    </source>
</reference>
<sequence>MMLSTPSHAYDRLSDTGYFQYMAEYELSAPYDTTWFRKLTHFKRGLFLTYSPQYPLWSDGAEKRRWIYLPKRSRINTEDPDNWQFPVGAKIWKEFSFIERGRRIKIETRLLEKQQDGNWLMETYLWDDDQIDANRAPEEGVTDYYALPNNRYYSIPSHHDCQYCHSKAGLERGPQKTPVLGFSALQLSDNRDPDAMHGEPLKNRMVLLSDLEKVRLTTHRMATVPAIPDSEQSPLQRSVFGYLYGNCAHCHNPAGMSEFTTTLSFHHPAQAEFIQENDTYRTALSKSITPYLNPGNSPQQVIDPGNAGGSALLYRMTNETDRYRFTVPGWHHSAGFSVEVGVKMPFTGTNVIDEEAVSRIRQYINDLEPH</sequence>
<protein>
    <recommendedName>
        <fullName evidence="3">Cytochrome c domain-containing protein</fullName>
    </recommendedName>
</protein>
<dbReference type="EMBL" id="CP022684">
    <property type="protein sequence ID" value="AUM12860.1"/>
    <property type="molecule type" value="Genomic_DNA"/>
</dbReference>
<accession>A0A2K9LKR8</accession>